<sequence>MGSFGLGHNAYLGVGEESSYGTIVARDKFFDLLNESMVAEHRRIEAASLNQIGIRKNRIANGSLRFRGSVSMHLAYTDMGRFLKHALGGYVDPAAANATNGSLYDHTFTIADALPTGLTLEIFRDTSSFYTPQGDVNKAFVYRGSKIGSMTISAEIDSFVELSLDFIAQSEDRQAKTAAATVLGDLDNARNPMVFTQGFLYYGTSGMTVSELTGAVTNGAGIAVESFSVTLDNNLEEDRGSLGSRLIREPVRSGGKLAVTGSFVADFNDFTKYDDFFNSTTRTLIFVCRNGYLSATNNGYEAMILTLEDIVPTDVPINIADEGPIKQTVNFKAYRTLTGATLTYGELGIVLTNAQSAL</sequence>
<dbReference type="Proteomes" id="UP000034588">
    <property type="component" value="Unassembled WGS sequence"/>
</dbReference>
<organism evidence="1 2">
    <name type="scientific">Candidatus Gottesmanbacteria bacterium GW2011_GWB1_49_7</name>
    <dbReference type="NCBI Taxonomy" id="1618448"/>
    <lineage>
        <taxon>Bacteria</taxon>
        <taxon>Candidatus Gottesmaniibacteriota</taxon>
    </lineage>
</organism>
<dbReference type="PATRIC" id="fig|1618448.3.peg.249"/>
<dbReference type="EMBL" id="LCQD01000003">
    <property type="protein sequence ID" value="KKW13292.1"/>
    <property type="molecule type" value="Genomic_DNA"/>
</dbReference>
<dbReference type="AlphaFoldDB" id="A0A0G1YEA6"/>
<proteinExistence type="predicted"/>
<dbReference type="InterPro" id="IPR044000">
    <property type="entry name" value="Phage_tube_2"/>
</dbReference>
<evidence type="ECO:0000313" key="1">
    <source>
        <dbReference type="EMBL" id="KKW13292.1"/>
    </source>
</evidence>
<dbReference type="Pfam" id="PF18906">
    <property type="entry name" value="Phage_tube_2"/>
    <property type="match status" value="1"/>
</dbReference>
<protein>
    <submittedName>
        <fullName evidence="1">Uncharacterized protein</fullName>
    </submittedName>
</protein>
<name>A0A0G1YEA6_9BACT</name>
<accession>A0A0G1YEA6</accession>
<comment type="caution">
    <text evidence="1">The sequence shown here is derived from an EMBL/GenBank/DDBJ whole genome shotgun (WGS) entry which is preliminary data.</text>
</comment>
<evidence type="ECO:0000313" key="2">
    <source>
        <dbReference type="Proteomes" id="UP000034588"/>
    </source>
</evidence>
<reference evidence="1 2" key="1">
    <citation type="journal article" date="2015" name="Nature">
        <title>rRNA introns, odd ribosomes, and small enigmatic genomes across a large radiation of phyla.</title>
        <authorList>
            <person name="Brown C.T."/>
            <person name="Hug L.A."/>
            <person name="Thomas B.C."/>
            <person name="Sharon I."/>
            <person name="Castelle C.J."/>
            <person name="Singh A."/>
            <person name="Wilkins M.J."/>
            <person name="Williams K.H."/>
            <person name="Banfield J.F."/>
        </authorList>
    </citation>
    <scope>NUCLEOTIDE SEQUENCE [LARGE SCALE GENOMIC DNA]</scope>
</reference>
<gene>
    <name evidence="1" type="ORF">UY48_C0003G0114</name>
</gene>